<comment type="caution">
    <text evidence="2">The sequence shown here is derived from an EMBL/GenBank/DDBJ whole genome shotgun (WGS) entry which is preliminary data.</text>
</comment>
<sequence>MLPTDWTVVRWVGLLVLAWGVAIPQSGAQPSGDAVGYSATVFAAGGSGASLPFWLSANRYGVIDPASANVGLRLAVHRPFQHRGFTYAFGAEFVGRASEASTAHASELYGRLRYGAVHLTVGRRKQMIGRVAPSLSLGSVTWSKNAPPVPKITLSSDGYVPILGTGAHMALKGHLAHGWFGRDRFVRNALLHEKSLYLRAFSPDAPLQIHIGLVHHAQWGGTHPRGEEPVSVRNWLSTVLGEQDVLDVRANANHLAAYDLSLDLNLGGLHGRVYREFYHEDIHSFRFRSAQDGLWGVRLRRPDASALVTAVLWEHLRMTRQYAKFVQAPARGDATYYHHGFYRDGWTYQGRTLGTPLITPAARTPGLRDNLPGIGNSIVLAHHVGIEGSLGAAVSYRLLGTYSRNYGAQGVWGGLPASRASTSAENGPISIRSGSRCAGRSSPGTTSGSAPPWPSMRAPSTTSGSGPHLASHGGLLNPARPCSRTDRASTAKRHSATGAARWAMNPMRSSYPYVDMSTGWKASSARRTLPFFVAKTSPASTRRKFSATNSKPRPDASPNTSYTAGVERT</sequence>
<gene>
    <name evidence="2" type="ORF">GGP82_000729</name>
</gene>
<evidence type="ECO:0000256" key="1">
    <source>
        <dbReference type="SAM" id="MobiDB-lite"/>
    </source>
</evidence>
<dbReference type="Proteomes" id="UP001155034">
    <property type="component" value="Unassembled WGS sequence"/>
</dbReference>
<dbReference type="InterPro" id="IPR026950">
    <property type="entry name" value="Caps_assemb_Wzi"/>
</dbReference>
<feature type="region of interest" description="Disordered" evidence="1">
    <location>
        <begin position="422"/>
        <end position="498"/>
    </location>
</feature>
<feature type="region of interest" description="Disordered" evidence="1">
    <location>
        <begin position="536"/>
        <end position="569"/>
    </location>
</feature>
<dbReference type="InterPro" id="IPR038636">
    <property type="entry name" value="Wzi_sf"/>
</dbReference>
<evidence type="ECO:0000313" key="2">
    <source>
        <dbReference type="EMBL" id="MCS3864198.1"/>
    </source>
</evidence>
<dbReference type="EMBL" id="JANTYZ010000001">
    <property type="protein sequence ID" value="MCS3864198.1"/>
    <property type="molecule type" value="Genomic_DNA"/>
</dbReference>
<dbReference type="Pfam" id="PF14052">
    <property type="entry name" value="Caps_assemb_Wzi"/>
    <property type="match status" value="1"/>
</dbReference>
<proteinExistence type="predicted"/>
<accession>A0A9X2R716</accession>
<dbReference type="AlphaFoldDB" id="A0A9X2R716"/>
<protein>
    <submittedName>
        <fullName evidence="2">Uncharacterized protein</fullName>
    </submittedName>
</protein>
<evidence type="ECO:0000313" key="3">
    <source>
        <dbReference type="Proteomes" id="UP001155034"/>
    </source>
</evidence>
<reference evidence="2" key="1">
    <citation type="submission" date="2022-08" db="EMBL/GenBank/DDBJ databases">
        <title>Genomic Encyclopedia of Type Strains, Phase V (KMG-V): Genome sequencing to study the core and pangenomes of soil and plant-associated prokaryotes.</title>
        <authorList>
            <person name="Whitman W."/>
        </authorList>
    </citation>
    <scope>NUCLEOTIDE SEQUENCE</scope>
    <source>
        <strain evidence="2">SP2016B</strain>
    </source>
</reference>
<organism evidence="2 3">
    <name type="scientific">Salinibacter ruber</name>
    <dbReference type="NCBI Taxonomy" id="146919"/>
    <lineage>
        <taxon>Bacteria</taxon>
        <taxon>Pseudomonadati</taxon>
        <taxon>Rhodothermota</taxon>
        <taxon>Rhodothermia</taxon>
        <taxon>Rhodothermales</taxon>
        <taxon>Salinibacteraceae</taxon>
        <taxon>Salinibacter</taxon>
    </lineage>
</organism>
<dbReference type="Gene3D" id="2.40.160.130">
    <property type="entry name" value="Capsule assembly protein Wzi"/>
    <property type="match status" value="1"/>
</dbReference>
<name>A0A9X2R716_9BACT</name>
<feature type="compositionally biased region" description="Low complexity" evidence="1">
    <location>
        <begin position="441"/>
        <end position="450"/>
    </location>
</feature>
<feature type="compositionally biased region" description="Polar residues" evidence="1">
    <location>
        <begin position="546"/>
        <end position="563"/>
    </location>
</feature>